<evidence type="ECO:0000259" key="4">
    <source>
        <dbReference type="PROSITE" id="PS50887"/>
    </source>
</evidence>
<dbReference type="SMART" id="SM00267">
    <property type="entry name" value="GGDEF"/>
    <property type="match status" value="1"/>
</dbReference>
<reference evidence="5 6" key="1">
    <citation type="submission" date="2018-03" db="EMBL/GenBank/DDBJ databases">
        <title>Whole genome sequencing of Histamine producing bacteria.</title>
        <authorList>
            <person name="Butler K."/>
        </authorList>
    </citation>
    <scope>NUCLEOTIDE SEQUENCE [LARGE SCALE GENOMIC DNA]</scope>
    <source>
        <strain evidence="5 6">JCM 13586</strain>
    </source>
</reference>
<gene>
    <name evidence="5" type="ORF">C9I99_17215</name>
</gene>
<dbReference type="RefSeq" id="WP_107350090.1">
    <property type="nucleotide sequence ID" value="NZ_PYMH01000008.1"/>
</dbReference>
<dbReference type="InterPro" id="IPR050706">
    <property type="entry name" value="Cyclic-di-GMP_PDE-like"/>
</dbReference>
<feature type="domain" description="GGDEF" evidence="4">
    <location>
        <begin position="255"/>
        <end position="388"/>
    </location>
</feature>
<dbReference type="InterPro" id="IPR000160">
    <property type="entry name" value="GGDEF_dom"/>
</dbReference>
<dbReference type="EMBL" id="PYMH01000008">
    <property type="protein sequence ID" value="PSU32783.1"/>
    <property type="molecule type" value="Genomic_DNA"/>
</dbReference>
<dbReference type="AlphaFoldDB" id="A0A2T3IWG0"/>
<dbReference type="Pfam" id="PF17157">
    <property type="entry name" value="GAPES4"/>
    <property type="match status" value="1"/>
</dbReference>
<dbReference type="InterPro" id="IPR001633">
    <property type="entry name" value="EAL_dom"/>
</dbReference>
<feature type="transmembrane region" description="Helical" evidence="2">
    <location>
        <begin position="12"/>
        <end position="36"/>
    </location>
</feature>
<dbReference type="PANTHER" id="PTHR33121:SF32">
    <property type="entry name" value="RNASE E SPECIFICITY FACTOR CSRD"/>
    <property type="match status" value="1"/>
</dbReference>
<dbReference type="InterPro" id="IPR035919">
    <property type="entry name" value="EAL_sf"/>
</dbReference>
<dbReference type="Gene3D" id="3.20.20.450">
    <property type="entry name" value="EAL domain"/>
    <property type="match status" value="1"/>
</dbReference>
<feature type="transmembrane region" description="Helical" evidence="2">
    <location>
        <begin position="134"/>
        <end position="157"/>
    </location>
</feature>
<organism evidence="5 6">
    <name type="scientific">Photobacterium lutimaris</name>
    <dbReference type="NCBI Taxonomy" id="388278"/>
    <lineage>
        <taxon>Bacteria</taxon>
        <taxon>Pseudomonadati</taxon>
        <taxon>Pseudomonadota</taxon>
        <taxon>Gammaproteobacteria</taxon>
        <taxon>Vibrionales</taxon>
        <taxon>Vibrionaceae</taxon>
        <taxon>Photobacterium</taxon>
    </lineage>
</organism>
<dbReference type="Gene3D" id="3.30.70.270">
    <property type="match status" value="1"/>
</dbReference>
<dbReference type="InterPro" id="IPR033423">
    <property type="entry name" value="GAPES4"/>
</dbReference>
<evidence type="ECO:0000256" key="1">
    <source>
        <dbReference type="SAM" id="MobiDB-lite"/>
    </source>
</evidence>
<protein>
    <submittedName>
        <fullName evidence="5">RNase E specificity factor CsrD</fullName>
    </submittedName>
</protein>
<dbReference type="SUPFAM" id="SSF141868">
    <property type="entry name" value="EAL domain-like"/>
    <property type="match status" value="1"/>
</dbReference>
<dbReference type="InterPro" id="IPR043128">
    <property type="entry name" value="Rev_trsase/Diguanyl_cyclase"/>
</dbReference>
<dbReference type="Pfam" id="PF00990">
    <property type="entry name" value="GGDEF"/>
    <property type="match status" value="1"/>
</dbReference>
<dbReference type="NCBIfam" id="NF008281">
    <property type="entry name" value="PRK11059.1"/>
    <property type="match status" value="1"/>
</dbReference>
<dbReference type="CDD" id="cd01948">
    <property type="entry name" value="EAL"/>
    <property type="match status" value="1"/>
</dbReference>
<keyword evidence="2" id="KW-0812">Transmembrane</keyword>
<evidence type="ECO:0000313" key="5">
    <source>
        <dbReference type="EMBL" id="PSU32783.1"/>
    </source>
</evidence>
<dbReference type="PROSITE" id="PS50883">
    <property type="entry name" value="EAL"/>
    <property type="match status" value="1"/>
</dbReference>
<dbReference type="SUPFAM" id="SSF55073">
    <property type="entry name" value="Nucleotide cyclase"/>
    <property type="match status" value="1"/>
</dbReference>
<feature type="region of interest" description="Disordered" evidence="1">
    <location>
        <begin position="635"/>
        <end position="656"/>
    </location>
</feature>
<comment type="caution">
    <text evidence="5">The sequence shown here is derived from an EMBL/GenBank/DDBJ whole genome shotgun (WGS) entry which is preliminary data.</text>
</comment>
<evidence type="ECO:0000256" key="2">
    <source>
        <dbReference type="SAM" id="Phobius"/>
    </source>
</evidence>
<keyword evidence="2" id="KW-0472">Membrane</keyword>
<dbReference type="NCBIfam" id="TIGR00254">
    <property type="entry name" value="GGDEF"/>
    <property type="match status" value="1"/>
</dbReference>
<keyword evidence="6" id="KW-1185">Reference proteome</keyword>
<accession>A0A2T3IWG0</accession>
<keyword evidence="2" id="KW-1133">Transmembrane helix</keyword>
<sequence>MRKASGMRLTNRLVAFVTLIVICAIFVIFIGGAVSFRKLGQDYLTHYLDGVVGVIDQELADPQGSQAISRWLPKLLKASNVVELEVGSTAGVVYSFQGLQPLSDPSILHESRYALEHNPGFTVTMKSIPPYTEFTYSIGAMSSISLAIAIIIMGLVWGMDWLRRQLEGSERLEQRGRLILAGRVEENEVGDEREWPATASLALDKMIAELKDARQERSRFDTFIRTHTFLDQLTGAANRVLFDSRLQSMLQDQETHGAVILIRITDWEELLADKGKAEADELVQDVGGILSNLIQRYPDTVLSRYFDAEFAILLPQQSVKEVKQFSNALMNALDRLSPPVPLEPDNWCHIGVTFCASGERRGRIMDEADMALRSAQLQGTNSWYAFKKDQQFEDARGSVRWRTLLDAIFNSGGPILYQQPVQLVDGSPLHRELLSRIRDENGMLIKASRFLSAVEQVGFNARMDKSVVTKALHMLKSEPVTESISVNLSVEALLEKSFVKWLRDEMLQTPRTVLNRLSFEIPEGGLVKHLDAMRPVTRMLVGLGCQLVVDQAGRTIVSTHYIKDIRADYIKLHRSLVREINLRQENQLFVRSMLGACADSDVKVIAVGVENAKEWQVLKQLGVNGGQGRYFSPEVSAEQDVGQDNNSRKLFGKNTG</sequence>
<dbReference type="PANTHER" id="PTHR33121">
    <property type="entry name" value="CYCLIC DI-GMP PHOSPHODIESTERASE PDEF"/>
    <property type="match status" value="1"/>
</dbReference>
<dbReference type="OrthoDB" id="5894408at2"/>
<feature type="domain" description="EAL" evidence="3">
    <location>
        <begin position="397"/>
        <end position="648"/>
    </location>
</feature>
<name>A0A2T3IWG0_9GAMM</name>
<evidence type="ECO:0000313" key="6">
    <source>
        <dbReference type="Proteomes" id="UP000241222"/>
    </source>
</evidence>
<evidence type="ECO:0000259" key="3">
    <source>
        <dbReference type="PROSITE" id="PS50883"/>
    </source>
</evidence>
<dbReference type="PROSITE" id="PS50887">
    <property type="entry name" value="GGDEF"/>
    <property type="match status" value="1"/>
</dbReference>
<dbReference type="Proteomes" id="UP000241222">
    <property type="component" value="Unassembled WGS sequence"/>
</dbReference>
<proteinExistence type="predicted"/>
<dbReference type="Pfam" id="PF00563">
    <property type="entry name" value="EAL"/>
    <property type="match status" value="1"/>
</dbReference>
<dbReference type="GO" id="GO:0071111">
    <property type="term" value="F:cyclic-guanylate-specific phosphodiesterase activity"/>
    <property type="evidence" value="ECO:0007669"/>
    <property type="project" value="InterPro"/>
</dbReference>
<dbReference type="SMART" id="SM00052">
    <property type="entry name" value="EAL"/>
    <property type="match status" value="1"/>
</dbReference>
<dbReference type="InterPro" id="IPR029787">
    <property type="entry name" value="Nucleotide_cyclase"/>
</dbReference>